<keyword evidence="2" id="KW-1133">Transmembrane helix</keyword>
<feature type="compositionally biased region" description="Polar residues" evidence="1">
    <location>
        <begin position="242"/>
        <end position="253"/>
    </location>
</feature>
<name>A0A517ZI79_9PLAN</name>
<feature type="compositionally biased region" description="Pro residues" evidence="1">
    <location>
        <begin position="208"/>
        <end position="220"/>
    </location>
</feature>
<gene>
    <name evidence="4" type="ORF">Mal52_06300</name>
</gene>
<keyword evidence="2" id="KW-0472">Membrane</keyword>
<dbReference type="Proteomes" id="UP000319383">
    <property type="component" value="Chromosome"/>
</dbReference>
<evidence type="ECO:0000313" key="4">
    <source>
        <dbReference type="EMBL" id="QDU42175.1"/>
    </source>
</evidence>
<evidence type="ECO:0000256" key="1">
    <source>
        <dbReference type="SAM" id="MobiDB-lite"/>
    </source>
</evidence>
<evidence type="ECO:0000259" key="3">
    <source>
        <dbReference type="SMART" id="SM00776"/>
    </source>
</evidence>
<dbReference type="AlphaFoldDB" id="A0A517ZI79"/>
<dbReference type="RefSeq" id="WP_145374255.1">
    <property type="nucleotide sequence ID" value="NZ_CP036276.1"/>
</dbReference>
<proteinExistence type="predicted"/>
<reference evidence="4 5" key="1">
    <citation type="submission" date="2019-02" db="EMBL/GenBank/DDBJ databases">
        <title>Deep-cultivation of Planctomycetes and their phenomic and genomic characterization uncovers novel biology.</title>
        <authorList>
            <person name="Wiegand S."/>
            <person name="Jogler M."/>
            <person name="Boedeker C."/>
            <person name="Pinto D."/>
            <person name="Vollmers J."/>
            <person name="Rivas-Marin E."/>
            <person name="Kohn T."/>
            <person name="Peeters S.H."/>
            <person name="Heuer A."/>
            <person name="Rast P."/>
            <person name="Oberbeckmann S."/>
            <person name="Bunk B."/>
            <person name="Jeske O."/>
            <person name="Meyerdierks A."/>
            <person name="Storesund J.E."/>
            <person name="Kallscheuer N."/>
            <person name="Luecker S."/>
            <person name="Lage O.M."/>
            <person name="Pohl T."/>
            <person name="Merkel B.J."/>
            <person name="Hornburger P."/>
            <person name="Mueller R.-W."/>
            <person name="Bruemmer F."/>
            <person name="Labrenz M."/>
            <person name="Spormann A.M."/>
            <person name="Op den Camp H."/>
            <person name="Overmann J."/>
            <person name="Amann R."/>
            <person name="Jetten M.S.M."/>
            <person name="Mascher T."/>
            <person name="Medema M.H."/>
            <person name="Devos D.P."/>
            <person name="Kaster A.-K."/>
            <person name="Ovreas L."/>
            <person name="Rohde M."/>
            <person name="Galperin M.Y."/>
            <person name="Jogler C."/>
        </authorList>
    </citation>
    <scope>NUCLEOTIDE SEQUENCE [LARGE SCALE GENOMIC DNA]</scope>
    <source>
        <strain evidence="4 5">Mal52</strain>
    </source>
</reference>
<dbReference type="Gene3D" id="2.60.120.1060">
    <property type="entry name" value="NPCBM/NEW2 domain"/>
    <property type="match status" value="1"/>
</dbReference>
<keyword evidence="2" id="KW-0812">Transmembrane</keyword>
<organism evidence="4 5">
    <name type="scientific">Symmachiella dynata</name>
    <dbReference type="NCBI Taxonomy" id="2527995"/>
    <lineage>
        <taxon>Bacteria</taxon>
        <taxon>Pseudomonadati</taxon>
        <taxon>Planctomycetota</taxon>
        <taxon>Planctomycetia</taxon>
        <taxon>Planctomycetales</taxon>
        <taxon>Planctomycetaceae</taxon>
        <taxon>Symmachiella</taxon>
    </lineage>
</organism>
<feature type="region of interest" description="Disordered" evidence="1">
    <location>
        <begin position="141"/>
        <end position="181"/>
    </location>
</feature>
<feature type="compositionally biased region" description="Polar residues" evidence="1">
    <location>
        <begin position="171"/>
        <end position="181"/>
    </location>
</feature>
<dbReference type="InterPro" id="IPR013222">
    <property type="entry name" value="Glyco_hyd_98_carb-bd"/>
</dbReference>
<evidence type="ECO:0000256" key="2">
    <source>
        <dbReference type="SAM" id="Phobius"/>
    </source>
</evidence>
<dbReference type="Pfam" id="PF08305">
    <property type="entry name" value="NPCBM"/>
    <property type="match status" value="1"/>
</dbReference>
<feature type="transmembrane region" description="Helical" evidence="2">
    <location>
        <begin position="108"/>
        <end position="128"/>
    </location>
</feature>
<feature type="region of interest" description="Disordered" evidence="1">
    <location>
        <begin position="196"/>
        <end position="254"/>
    </location>
</feature>
<dbReference type="SMART" id="SM00776">
    <property type="entry name" value="NPCBM"/>
    <property type="match status" value="1"/>
</dbReference>
<accession>A0A517ZI79</accession>
<dbReference type="SUPFAM" id="SSF49785">
    <property type="entry name" value="Galactose-binding domain-like"/>
    <property type="match status" value="1"/>
</dbReference>
<sequence>MMGEFDPYHKWLGISPRDQPPSHYRLLGIDQYESDPEVIEAAAERRMSFLHQYVTGDHIADAQGLLNELAAARVCLLDPIRRRTYDQQLARLAKPSSSLSHRPARFRIILMSVALSAIAVLIGVFVFLSRVRDTDQRGDVADQTILTPNSNAGIPPSNGRELAGDEAELSRPSNESDALNNSNEVVSDADQQFVLEDSGPSNESATVEPPPIVIDPGPNPDPDKPDPAQNAVEAQPDRPPTVTEQATTVTPNDEITADTKLKIPDESSQIVAQRKIRQLFEKDFRYASRTEAKTALAKKLLELGKQKDLDPSERYVSLTLAKELADTTADDQLAEESVTELDRWYDVDVFAFKHAILRRQFRLTRQPEAFSKLAEKALQNAQDALRARRYESASKIAALSQVIARKSKNPRLMVETRVVHDRTQQLRDESIDAMNARKLLATQPLDGRANDTLGHFLCFVENDWEQGRFYLAQSDHEEIKRAAQLEQKQNTTEVSQMGDAWWKLAERATGERRQRYQQRARHWYEQATTTPGTFQQKLIASRIQQALEDPFSDQKFFLTDLPEFDLILGPWGFAKHGKKGAYHPDPIMVHGSHVENGIGMHPPGGGHSRARYNLRGKFGTLLGGAVLAGAAGSSGESPVTFSILADNRVLWTSKPQQTAQQVEDFAIDIRDVEVLELRTTCPGGANNCHACWVDPYVIREGGLVRRKR</sequence>
<dbReference type="EMBL" id="CP036276">
    <property type="protein sequence ID" value="QDU42175.1"/>
    <property type="molecule type" value="Genomic_DNA"/>
</dbReference>
<keyword evidence="5" id="KW-1185">Reference proteome</keyword>
<protein>
    <submittedName>
        <fullName evidence="4">NPCBM/NEW2 domain protein</fullName>
    </submittedName>
</protein>
<feature type="domain" description="Glycosyl hydrolase family 98 putative carbohydrate-binding module" evidence="3">
    <location>
        <begin position="552"/>
        <end position="699"/>
    </location>
</feature>
<dbReference type="InterPro" id="IPR008979">
    <property type="entry name" value="Galactose-bd-like_sf"/>
</dbReference>
<dbReference type="InterPro" id="IPR038637">
    <property type="entry name" value="NPCBM_sf"/>
</dbReference>
<dbReference type="KEGG" id="sdyn:Mal52_06300"/>
<evidence type="ECO:0000313" key="5">
    <source>
        <dbReference type="Proteomes" id="UP000319383"/>
    </source>
</evidence>